<gene>
    <name evidence="2" type="ORF">G7Y89_g15812</name>
</gene>
<evidence type="ECO:0000313" key="3">
    <source>
        <dbReference type="Proteomes" id="UP000566819"/>
    </source>
</evidence>
<protein>
    <recommendedName>
        <fullName evidence="1">Heterokaryon incompatibility domain-containing protein</fullName>
    </recommendedName>
</protein>
<name>A0A8H4QFM6_9HELO</name>
<evidence type="ECO:0000259" key="1">
    <source>
        <dbReference type="Pfam" id="PF06985"/>
    </source>
</evidence>
<comment type="caution">
    <text evidence="2">The sequence shown here is derived from an EMBL/GenBank/DDBJ whole genome shotgun (WGS) entry which is preliminary data.</text>
</comment>
<dbReference type="Pfam" id="PF06985">
    <property type="entry name" value="HET"/>
    <property type="match status" value="1"/>
</dbReference>
<keyword evidence="3" id="KW-1185">Reference proteome</keyword>
<dbReference type="PANTHER" id="PTHR33112:SF16">
    <property type="entry name" value="HETEROKARYON INCOMPATIBILITY DOMAIN-CONTAINING PROTEIN"/>
    <property type="match status" value="1"/>
</dbReference>
<dbReference type="OrthoDB" id="5125733at2759"/>
<sequence length="418" mass="47440">MKTKFLKLAHGFGGVEREIPYYNKTSFMKSSAEDGCLLCEQFLAIYKSQIQLEVESNTIEITGARKPYSPKTGLGKSPSNSMPLVKQWLKDCAETHNCFDIYEESSLPTWLIYVGGENRRLVLSDGIEGCLKYATLSHCWGTLKFPTMSQSNLVTFINEIPLEPIPKNFSDAIKAVQALTLDYIWIDSLCIIQDKDFDDWAKESAQMSSLVRAFHGGQYTEYMAARPLEYRGPSWSWISVDTVTILRNPFVAAYLLKDAAEKVPEGNHIFTGIIAEYIEYLGPDIYGEVSSASLELDCDILYPVSWNEIHADSTELWGFVFWRNYIFDCADEQDDKETILYLLPTMCPITGRIWGLLLKATGMKQEEYRRVGHFDITNSVEECLVAMRNAKGAPRVLSHYSEIQKETDGTIKHIIILV</sequence>
<accession>A0A8H4QFM6</accession>
<dbReference type="EMBL" id="JAAMPI010002722">
    <property type="protein sequence ID" value="KAF4609811.1"/>
    <property type="molecule type" value="Genomic_DNA"/>
</dbReference>
<proteinExistence type="predicted"/>
<dbReference type="PANTHER" id="PTHR33112">
    <property type="entry name" value="DOMAIN PROTEIN, PUTATIVE-RELATED"/>
    <property type="match status" value="1"/>
</dbReference>
<reference evidence="2 3" key="1">
    <citation type="submission" date="2020-03" db="EMBL/GenBank/DDBJ databases">
        <title>Draft Genome Sequence of Cudoniella acicularis.</title>
        <authorList>
            <person name="Buettner E."/>
            <person name="Kellner H."/>
        </authorList>
    </citation>
    <scope>NUCLEOTIDE SEQUENCE [LARGE SCALE GENOMIC DNA]</scope>
    <source>
        <strain evidence="2 3">DSM 108380</strain>
    </source>
</reference>
<organism evidence="2 3">
    <name type="scientific">Cudoniella acicularis</name>
    <dbReference type="NCBI Taxonomy" id="354080"/>
    <lineage>
        <taxon>Eukaryota</taxon>
        <taxon>Fungi</taxon>
        <taxon>Dikarya</taxon>
        <taxon>Ascomycota</taxon>
        <taxon>Pezizomycotina</taxon>
        <taxon>Leotiomycetes</taxon>
        <taxon>Helotiales</taxon>
        <taxon>Tricladiaceae</taxon>
        <taxon>Cudoniella</taxon>
    </lineage>
</organism>
<dbReference type="Proteomes" id="UP000566819">
    <property type="component" value="Unassembled WGS sequence"/>
</dbReference>
<dbReference type="AlphaFoldDB" id="A0A8H4QFM6"/>
<feature type="domain" description="Heterokaryon incompatibility" evidence="1">
    <location>
        <begin position="133"/>
        <end position="209"/>
    </location>
</feature>
<evidence type="ECO:0000313" key="2">
    <source>
        <dbReference type="EMBL" id="KAF4609811.1"/>
    </source>
</evidence>
<dbReference type="InterPro" id="IPR010730">
    <property type="entry name" value="HET"/>
</dbReference>